<name>A0A1K1TFF3_9GAMM</name>
<dbReference type="EMBL" id="FPJW01000001">
    <property type="protein sequence ID" value="SFW99278.1"/>
    <property type="molecule type" value="Genomic_DNA"/>
</dbReference>
<dbReference type="STRING" id="1122209.SAMN02745752_00119"/>
<dbReference type="Proteomes" id="UP000182350">
    <property type="component" value="Unassembled WGS sequence"/>
</dbReference>
<gene>
    <name evidence="2" type="ORF">SAMN02745752_00119</name>
</gene>
<dbReference type="AlphaFoldDB" id="A0A1K1TFF3"/>
<dbReference type="NCBIfam" id="NF007300">
    <property type="entry name" value="PRK09778.1"/>
    <property type="match status" value="1"/>
</dbReference>
<accession>A0A1K1TFF3</accession>
<sequence length="97" mass="10832">MSMHVILAEKTVSMTDLRKNPAQYFINEPVAVLSNNKPAGYMVSAAVFEQLLKAAEQQGVQTFRSRFRPEETRLKEIAEQGASLLDSASDQDLVFVE</sequence>
<evidence type="ECO:0000313" key="2">
    <source>
        <dbReference type="EMBL" id="SFW99278.1"/>
    </source>
</evidence>
<protein>
    <submittedName>
        <fullName evidence="2">Antitoxin YafN</fullName>
    </submittedName>
</protein>
<dbReference type="SUPFAM" id="SSF143120">
    <property type="entry name" value="YefM-like"/>
    <property type="match status" value="1"/>
</dbReference>
<organism evidence="2 3">
    <name type="scientific">Marinospirillum alkaliphilum DSM 21637</name>
    <dbReference type="NCBI Taxonomy" id="1122209"/>
    <lineage>
        <taxon>Bacteria</taxon>
        <taxon>Pseudomonadati</taxon>
        <taxon>Pseudomonadota</taxon>
        <taxon>Gammaproteobacteria</taxon>
        <taxon>Oceanospirillales</taxon>
        <taxon>Oceanospirillaceae</taxon>
        <taxon>Marinospirillum</taxon>
    </lineage>
</organism>
<comment type="similarity">
    <text evidence="1">Belongs to the phD/YefM antitoxin family.</text>
</comment>
<evidence type="ECO:0000256" key="1">
    <source>
        <dbReference type="ARBA" id="ARBA00009981"/>
    </source>
</evidence>
<dbReference type="InterPro" id="IPR036165">
    <property type="entry name" value="YefM-like_sf"/>
</dbReference>
<keyword evidence="3" id="KW-1185">Reference proteome</keyword>
<evidence type="ECO:0000313" key="3">
    <source>
        <dbReference type="Proteomes" id="UP000182350"/>
    </source>
</evidence>
<proteinExistence type="inferred from homology"/>
<reference evidence="2 3" key="1">
    <citation type="submission" date="2016-11" db="EMBL/GenBank/DDBJ databases">
        <authorList>
            <person name="Jaros S."/>
            <person name="Januszkiewicz K."/>
            <person name="Wedrychowicz H."/>
        </authorList>
    </citation>
    <scope>NUCLEOTIDE SEQUENCE [LARGE SCALE GENOMIC DNA]</scope>
    <source>
        <strain evidence="2 3">DSM 21637</strain>
    </source>
</reference>